<proteinExistence type="predicted"/>
<dbReference type="EMBL" id="VSRR010020445">
    <property type="protein sequence ID" value="MPC63136.1"/>
    <property type="molecule type" value="Genomic_DNA"/>
</dbReference>
<organism evidence="1 2">
    <name type="scientific">Portunus trituberculatus</name>
    <name type="common">Swimming crab</name>
    <name type="synonym">Neptunus trituberculatus</name>
    <dbReference type="NCBI Taxonomy" id="210409"/>
    <lineage>
        <taxon>Eukaryota</taxon>
        <taxon>Metazoa</taxon>
        <taxon>Ecdysozoa</taxon>
        <taxon>Arthropoda</taxon>
        <taxon>Crustacea</taxon>
        <taxon>Multicrustacea</taxon>
        <taxon>Malacostraca</taxon>
        <taxon>Eumalacostraca</taxon>
        <taxon>Eucarida</taxon>
        <taxon>Decapoda</taxon>
        <taxon>Pleocyemata</taxon>
        <taxon>Brachyura</taxon>
        <taxon>Eubrachyura</taxon>
        <taxon>Portunoidea</taxon>
        <taxon>Portunidae</taxon>
        <taxon>Portuninae</taxon>
        <taxon>Portunus</taxon>
    </lineage>
</organism>
<reference evidence="1 2" key="1">
    <citation type="submission" date="2019-05" db="EMBL/GenBank/DDBJ databases">
        <title>Another draft genome of Portunus trituberculatus and its Hox gene families provides insights of decapod evolution.</title>
        <authorList>
            <person name="Jeong J.-H."/>
            <person name="Song I."/>
            <person name="Kim S."/>
            <person name="Choi T."/>
            <person name="Kim D."/>
            <person name="Ryu S."/>
            <person name="Kim W."/>
        </authorList>
    </citation>
    <scope>NUCLEOTIDE SEQUENCE [LARGE SCALE GENOMIC DNA]</scope>
    <source>
        <tissue evidence="1">Muscle</tissue>
    </source>
</reference>
<gene>
    <name evidence="1" type="ORF">E2C01_057230</name>
</gene>
<keyword evidence="2" id="KW-1185">Reference proteome</keyword>
<comment type="caution">
    <text evidence="1">The sequence shown here is derived from an EMBL/GenBank/DDBJ whole genome shotgun (WGS) entry which is preliminary data.</text>
</comment>
<evidence type="ECO:0000313" key="1">
    <source>
        <dbReference type="EMBL" id="MPC63136.1"/>
    </source>
</evidence>
<protein>
    <submittedName>
        <fullName evidence="1">Uncharacterized protein</fullName>
    </submittedName>
</protein>
<evidence type="ECO:0000313" key="2">
    <source>
        <dbReference type="Proteomes" id="UP000324222"/>
    </source>
</evidence>
<accession>A0A5B7GZX9</accession>
<sequence length="66" mass="7250">MTRPQVVTSWAESSCDLFCASESLTEASDAISKARDCCGTKGSRGESVRYWAMEVMYGISERIAPH</sequence>
<dbReference type="Proteomes" id="UP000324222">
    <property type="component" value="Unassembled WGS sequence"/>
</dbReference>
<name>A0A5B7GZX9_PORTR</name>
<dbReference type="AlphaFoldDB" id="A0A5B7GZX9"/>